<keyword evidence="6" id="KW-0325">Glycoprotein</keyword>
<dbReference type="FunFam" id="2.70.98.40:FF:000003">
    <property type="entry name" value="Acid trehalase"/>
    <property type="match status" value="1"/>
</dbReference>
<evidence type="ECO:0000313" key="11">
    <source>
        <dbReference type="Proteomes" id="UP000030161"/>
    </source>
</evidence>
<proteinExistence type="inferred from homology"/>
<dbReference type="InterPro" id="IPR008928">
    <property type="entry name" value="6-hairpin_glycosidase_sf"/>
</dbReference>
<dbReference type="Proteomes" id="UP000030161">
    <property type="component" value="Unassembled WGS sequence"/>
</dbReference>
<dbReference type="Gene3D" id="2.70.98.40">
    <property type="entry name" value="Glycoside hydrolase, family 65, N-terminal domain"/>
    <property type="match status" value="1"/>
</dbReference>
<keyword evidence="7" id="KW-0812">Transmembrane</keyword>
<evidence type="ECO:0000256" key="7">
    <source>
        <dbReference type="SAM" id="Phobius"/>
    </source>
</evidence>
<keyword evidence="7" id="KW-1133">Transmembrane helix</keyword>
<dbReference type="InterPro" id="IPR012341">
    <property type="entry name" value="6hp_glycosidase-like_sf"/>
</dbReference>
<protein>
    <recommendedName>
        <fullName evidence="4">alpha,alpha-trehalase</fullName>
        <ecNumber evidence="4">3.2.1.28</ecNumber>
    </recommendedName>
</protein>
<dbReference type="PANTHER" id="PTHR11051:SF8">
    <property type="entry name" value="PROTEIN-GLUCOSYLGALACTOSYLHYDROXYLYSINE GLUCOSIDASE"/>
    <property type="match status" value="1"/>
</dbReference>
<feature type="domain" description="Glycoside hydrolase family 65 central catalytic" evidence="8">
    <location>
        <begin position="442"/>
        <end position="633"/>
    </location>
</feature>
<dbReference type="GO" id="GO:0004555">
    <property type="term" value="F:alpha,alpha-trehalase activity"/>
    <property type="evidence" value="ECO:0007669"/>
    <property type="project" value="UniProtKB-EC"/>
</dbReference>
<dbReference type="AlphaFoldDB" id="A0AB34Q1N7"/>
<dbReference type="Gene3D" id="1.50.10.10">
    <property type="match status" value="1"/>
</dbReference>
<evidence type="ECO:0000259" key="9">
    <source>
        <dbReference type="Pfam" id="PF03636"/>
    </source>
</evidence>
<dbReference type="GO" id="GO:0009277">
    <property type="term" value="C:fungal-type cell wall"/>
    <property type="evidence" value="ECO:0007669"/>
    <property type="project" value="TreeGrafter"/>
</dbReference>
<feature type="domain" description="Glycoside hydrolase family 65 N-terminal" evidence="9">
    <location>
        <begin position="119"/>
        <end position="379"/>
    </location>
</feature>
<evidence type="ECO:0000256" key="1">
    <source>
        <dbReference type="ARBA" id="ARBA00001576"/>
    </source>
</evidence>
<feature type="transmembrane region" description="Helical" evidence="7">
    <location>
        <begin position="34"/>
        <end position="53"/>
    </location>
</feature>
<keyword evidence="5" id="KW-0378">Hydrolase</keyword>
<comment type="catalytic activity">
    <reaction evidence="1">
        <text>alpha,alpha-trehalose + H2O = alpha-D-glucose + beta-D-glucose</text>
        <dbReference type="Rhea" id="RHEA:32675"/>
        <dbReference type="ChEBI" id="CHEBI:15377"/>
        <dbReference type="ChEBI" id="CHEBI:15903"/>
        <dbReference type="ChEBI" id="CHEBI:16551"/>
        <dbReference type="ChEBI" id="CHEBI:17925"/>
        <dbReference type="EC" id="3.2.1.28"/>
    </reaction>
</comment>
<comment type="caution">
    <text evidence="10">The sequence shown here is derived from an EMBL/GenBank/DDBJ whole genome shotgun (WGS) entry which is preliminary data.</text>
</comment>
<dbReference type="GO" id="GO:0005993">
    <property type="term" value="P:trehalose catabolic process"/>
    <property type="evidence" value="ECO:0007669"/>
    <property type="project" value="TreeGrafter"/>
</dbReference>
<dbReference type="SUPFAM" id="SSF48208">
    <property type="entry name" value="Six-hairpin glycosidases"/>
    <property type="match status" value="1"/>
</dbReference>
<dbReference type="InterPro" id="IPR011013">
    <property type="entry name" value="Gal_mutarotase_sf_dom"/>
</dbReference>
<dbReference type="InterPro" id="IPR005195">
    <property type="entry name" value="Glyco_hydro_65_M"/>
</dbReference>
<dbReference type="FunFam" id="1.50.10.10:FF:000032">
    <property type="entry name" value="Vacuolar acid trehalase"/>
    <property type="match status" value="1"/>
</dbReference>
<dbReference type="Pfam" id="PF03632">
    <property type="entry name" value="Glyco_hydro_65m"/>
    <property type="match status" value="1"/>
</dbReference>
<dbReference type="InterPro" id="IPR005196">
    <property type="entry name" value="Glyco_hydro_65_N"/>
</dbReference>
<comment type="similarity">
    <text evidence="3">Belongs to the glycosyl hydrolase 65 family.</text>
</comment>
<dbReference type="InterPro" id="IPR037018">
    <property type="entry name" value="GH65_N"/>
</dbReference>
<keyword evidence="7" id="KW-0472">Membrane</keyword>
<dbReference type="SUPFAM" id="SSF74650">
    <property type="entry name" value="Galactose mutarotase-like"/>
    <property type="match status" value="1"/>
</dbReference>
<name>A0AB34Q1N7_CANAX</name>
<dbReference type="Pfam" id="PF03636">
    <property type="entry name" value="Glyco_hydro_65N"/>
    <property type="match status" value="1"/>
</dbReference>
<evidence type="ECO:0000313" key="10">
    <source>
        <dbReference type="EMBL" id="KGR21707.1"/>
    </source>
</evidence>
<evidence type="ECO:0000256" key="4">
    <source>
        <dbReference type="ARBA" id="ARBA00012757"/>
    </source>
</evidence>
<dbReference type="EMBL" id="AJIX01000003">
    <property type="protein sequence ID" value="KGR21707.1"/>
    <property type="molecule type" value="Genomic_DNA"/>
</dbReference>
<comment type="subcellular location">
    <subcellularLocation>
        <location evidence="2">Cell envelope</location>
    </subcellularLocation>
</comment>
<organism evidence="10 11">
    <name type="scientific">Candida albicans P78048</name>
    <dbReference type="NCBI Taxonomy" id="1094989"/>
    <lineage>
        <taxon>Eukaryota</taxon>
        <taxon>Fungi</taxon>
        <taxon>Dikarya</taxon>
        <taxon>Ascomycota</taxon>
        <taxon>Saccharomycotina</taxon>
        <taxon>Pichiomycetes</taxon>
        <taxon>Debaryomycetaceae</taxon>
        <taxon>Candida/Lodderomyces clade</taxon>
        <taxon>Candida</taxon>
    </lineage>
</organism>
<evidence type="ECO:0000256" key="5">
    <source>
        <dbReference type="ARBA" id="ARBA00022801"/>
    </source>
</evidence>
<gene>
    <name evidence="10" type="ORF">MG3_00714</name>
</gene>
<evidence type="ECO:0000256" key="3">
    <source>
        <dbReference type="ARBA" id="ARBA00006768"/>
    </source>
</evidence>
<evidence type="ECO:0000256" key="2">
    <source>
        <dbReference type="ARBA" id="ARBA00004196"/>
    </source>
</evidence>
<dbReference type="PANTHER" id="PTHR11051">
    <property type="entry name" value="GLYCOSYL HYDROLASE-RELATED"/>
    <property type="match status" value="1"/>
</dbReference>
<accession>A0AB34Q1N7</accession>
<evidence type="ECO:0000259" key="8">
    <source>
        <dbReference type="Pfam" id="PF03632"/>
    </source>
</evidence>
<reference evidence="10 11" key="1">
    <citation type="submission" date="2013-12" db="EMBL/GenBank/DDBJ databases">
        <title>The Genome Sequence of Candida albicans P78048.</title>
        <authorList>
            <consortium name="The Broad Institute Genome Sequencing Platform"/>
            <consortium name="The Broad Institute Genome Sequencing Center for Infectious Disease"/>
            <person name="Cuomo C."/>
            <person name="Bennett R."/>
            <person name="Hirakawa M."/>
            <person name="Noverr M."/>
            <person name="Mitchell A."/>
            <person name="Young S.K."/>
            <person name="Zeng Q."/>
            <person name="Gargeya S."/>
            <person name="Fitzgerald M."/>
            <person name="Abouelleil A."/>
            <person name="Alvarado L."/>
            <person name="Berlin A.M."/>
            <person name="Chapman S.B."/>
            <person name="Dewar J."/>
            <person name="Goldberg J."/>
            <person name="Griggs A."/>
            <person name="Gujja S."/>
            <person name="Hansen M."/>
            <person name="Howarth C."/>
            <person name="Imamovic A."/>
            <person name="Larimer J."/>
            <person name="McCowan C."/>
            <person name="Murphy C."/>
            <person name="Pearson M."/>
            <person name="Priest M."/>
            <person name="Roberts A."/>
            <person name="Saif S."/>
            <person name="Shea T."/>
            <person name="Sykes S."/>
            <person name="Wortman J."/>
            <person name="Nusbaum C."/>
            <person name="Birren B."/>
        </authorList>
    </citation>
    <scope>NUCLEOTIDE SEQUENCE [LARGE SCALE GENOMIC DNA]</scope>
    <source>
        <strain evidence="10 11">P78048</strain>
    </source>
</reference>
<sequence length="1078" mass="120238">MAANSSFFLADNCAPHNQSFIQFCIHAASKKKGWIALMCLANLFLLFSFHLLYARFCSGFPYVVPSTARSTNQIFHTNLEQLVNSPENKQIFSQLKFSDQAFYDPHDNVVGTTEFPVFNQYQRQPYVANGYIGSRIPNLGQGFTYDQLTNSSTANDDDLLNGWPLFNKRYSGAFVAGFYDLQKNTTGTNFAELLENGYESVIAAVPQWTALSLSVEILGKKYTLDPSLEHEAIGDITNYVQNMSLSDGIVTTQFTWLNTFDVKYEILAHRENINLGLVNMQVYNPGNESVQVIVSDVLDFNSSQRCQLNQISHDKNGIYVTFHPQGLSYIDGAIYSTLSANGQITREQTNETVFQNVELTIEPHSCVQVAKYAGIATTDLDPDSFKTADDVLKFARKVSQNKKHGDATQLVNSHRSAWSKIIQDAPLVTFPSDSLLNLGARASIFHLLANTRPNAEGVTGALGVSGLSSDSYGGMVFWDTDLWMLNGILPFAPDHIKSFINYRVHLHQQAIDNVPRGYQGAVYPWTSGRFGNCTGTGPCLDYEYHINMAVAMASWQLYISGAADDTFLESVAYPIINDAASFLAEYVVHYNDTLGKYTTKNLTDPDEFANHVDNGAYTNTGIVLVMRWAQIAGSILGKQVPKIYHDIETAMFLPTAENTQNITLEYSGMNSSVGIKQADVIMMTYPLENELIDQDQAYINMEFYSMKQVGYGPAMTFPIFSIVASNLAFTGCASQSYLHKAIQPFLRGPFAQFAEQNNDDYLTNGGTHPAFPFLTAHGGFLQAILQGLTGMRFDYTFENNKLQRLLKLDPIALPCLGEGVRFDSIKYDNHTLSMAINETHFTIKNKGKTTPNARNYVTILLAERNAMHGKYTINDEDEQSFPLFETSESFPDSISECNKAGFFNITEGAYGDVSISINDGDNTTSWQAKYNDTTGKVLVDLKSFRNISSGTFIWGDKPPKRVKVSKYSGSSFTAVTDFFAQVDFGNELFNEYKYANPEGKLHNQSDVFEEVYSGDVKISAPFDPEEYFQVWVPTRHNITEVAVNLQTRFLLIEVDEIHNTEAIDGDYGGAKLAEVVFY</sequence>
<dbReference type="EC" id="3.2.1.28" evidence="4"/>
<evidence type="ECO:0000256" key="6">
    <source>
        <dbReference type="ARBA" id="ARBA00023180"/>
    </source>
</evidence>
<dbReference type="GO" id="GO:0030246">
    <property type="term" value="F:carbohydrate binding"/>
    <property type="evidence" value="ECO:0007669"/>
    <property type="project" value="InterPro"/>
</dbReference>